<feature type="transmembrane region" description="Helical" evidence="7">
    <location>
        <begin position="116"/>
        <end position="135"/>
    </location>
</feature>
<comment type="caution">
    <text evidence="9">The sequence shown here is derived from an EMBL/GenBank/DDBJ whole genome shotgun (WGS) entry which is preliminary data.</text>
</comment>
<name>A0A9P0QN32_9ASCO</name>
<dbReference type="EMBL" id="CAKXYY010000003">
    <property type="protein sequence ID" value="CAH2351459.1"/>
    <property type="molecule type" value="Genomic_DNA"/>
</dbReference>
<gene>
    <name evidence="7" type="primary">DLT1</name>
    <name evidence="9" type="ORF">CLIB1423_03S06788</name>
</gene>
<feature type="region of interest" description="Disordered" evidence="8">
    <location>
        <begin position="353"/>
        <end position="431"/>
    </location>
</feature>
<evidence type="ECO:0000256" key="8">
    <source>
        <dbReference type="SAM" id="MobiDB-lite"/>
    </source>
</evidence>
<feature type="compositionally biased region" description="Basic residues" evidence="8">
    <location>
        <begin position="507"/>
        <end position="517"/>
    </location>
</feature>
<comment type="similarity">
    <text evidence="2 7">Belongs to the DLT1 family.</text>
</comment>
<dbReference type="PANTHER" id="PTHR40021">
    <property type="entry name" value="DEFECT AT LOW TEMPERATURE PROTEIN 1"/>
    <property type="match status" value="1"/>
</dbReference>
<evidence type="ECO:0000256" key="3">
    <source>
        <dbReference type="ARBA" id="ARBA00021353"/>
    </source>
</evidence>
<proteinExistence type="inferred from homology"/>
<keyword evidence="5 7" id="KW-1133">Transmembrane helix</keyword>
<dbReference type="Proteomes" id="UP000837801">
    <property type="component" value="Unassembled WGS sequence"/>
</dbReference>
<organism evidence="9 10">
    <name type="scientific">[Candida] railenensis</name>
    <dbReference type="NCBI Taxonomy" id="45579"/>
    <lineage>
        <taxon>Eukaryota</taxon>
        <taxon>Fungi</taxon>
        <taxon>Dikarya</taxon>
        <taxon>Ascomycota</taxon>
        <taxon>Saccharomycotina</taxon>
        <taxon>Pichiomycetes</taxon>
        <taxon>Debaryomycetaceae</taxon>
        <taxon>Kurtzmaniella</taxon>
    </lineage>
</organism>
<feature type="region of interest" description="Disordered" evidence="8">
    <location>
        <begin position="13"/>
        <end position="46"/>
    </location>
</feature>
<protein>
    <recommendedName>
        <fullName evidence="3 7">Defect at low temperature protein 1</fullName>
    </recommendedName>
</protein>
<evidence type="ECO:0000256" key="1">
    <source>
        <dbReference type="ARBA" id="ARBA00002489"/>
    </source>
</evidence>
<feature type="compositionally biased region" description="Acidic residues" evidence="8">
    <location>
        <begin position="466"/>
        <end position="478"/>
    </location>
</feature>
<evidence type="ECO:0000256" key="4">
    <source>
        <dbReference type="ARBA" id="ARBA00022692"/>
    </source>
</evidence>
<keyword evidence="10" id="KW-1185">Reference proteome</keyword>
<feature type="region of interest" description="Disordered" evidence="8">
    <location>
        <begin position="461"/>
        <end position="517"/>
    </location>
</feature>
<evidence type="ECO:0000256" key="2">
    <source>
        <dbReference type="ARBA" id="ARBA00005550"/>
    </source>
</evidence>
<feature type="compositionally biased region" description="Low complexity" evidence="8">
    <location>
        <begin position="353"/>
        <end position="371"/>
    </location>
</feature>
<dbReference type="PANTHER" id="PTHR40021:SF1">
    <property type="entry name" value="DEFECT AT LOW TEMPERATURE PROTEIN 1"/>
    <property type="match status" value="1"/>
</dbReference>
<accession>A0A9P0QN32</accession>
<keyword evidence="6 7" id="KW-0472">Membrane</keyword>
<feature type="transmembrane region" description="Helical" evidence="7">
    <location>
        <begin position="78"/>
        <end position="104"/>
    </location>
</feature>
<dbReference type="OrthoDB" id="4096362at2759"/>
<evidence type="ECO:0000256" key="5">
    <source>
        <dbReference type="ARBA" id="ARBA00022989"/>
    </source>
</evidence>
<sequence>MLHVDLGIQHEASEEVSVRSDQSIISSTQHHPNSDNESTSSASRTKTIQRHTTAYAPFYESESTPFILFQFPRILFRWFYTFSLLVITIIATLLVAVTPIDVIIQSSDSSFSSIKVFIVIGVCVIFVLISIIMYLSRIFQNKVALNDIPSKSIYIPGKDDIPKRCFQEIDQNLVRNSEVQMKAGPLFNKSIIISYPGLSPPDYVQEKNLKCFSDANKSTVCPGTLLPPGACYEDIMRSIGDKLKIGGRVLTQLDVPKSLSFREILIYVFKVYKTDPNFQTERLPDIKRLIELYEKMTFGPNLIEERDILEFMVEFEKLVQYCQENYNGTLSYQQVTAKKSGASKKSIYDGSILETNTNRSRSRSGSRLNESNRNHSRYSYANSELPTFKIDNDGSELDQGSIIQHRRQNSQDYSDDNESYKRASGSLRRSSSLRSVVTNKLAISKRKEYREQDDPELNIDLGYLTDSEDEDFDDDESEIGSGTDDVSDYYGFRTKSSDRRGSDRRSRGSRRSSNKRD</sequence>
<comment type="subcellular location">
    <subcellularLocation>
        <location evidence="7">Membrane</location>
        <topology evidence="7">Multi-pass membrane protein</topology>
    </subcellularLocation>
</comment>
<dbReference type="InterPro" id="IPR038869">
    <property type="entry name" value="DLT1"/>
</dbReference>
<reference evidence="9" key="1">
    <citation type="submission" date="2022-03" db="EMBL/GenBank/DDBJ databases">
        <authorList>
            <person name="Legras J.-L."/>
            <person name="Devillers H."/>
            <person name="Grondin C."/>
        </authorList>
    </citation>
    <scope>NUCLEOTIDE SEQUENCE</scope>
    <source>
        <strain evidence="9">CLIB 1423</strain>
    </source>
</reference>
<evidence type="ECO:0000313" key="10">
    <source>
        <dbReference type="Proteomes" id="UP000837801"/>
    </source>
</evidence>
<comment type="function">
    <text evidence="1 7">Required for growth under high-pressure and low-temperature conditions.</text>
</comment>
<evidence type="ECO:0000256" key="7">
    <source>
        <dbReference type="RuleBase" id="RU367100"/>
    </source>
</evidence>
<dbReference type="AlphaFoldDB" id="A0A9P0QN32"/>
<feature type="compositionally biased region" description="Low complexity" evidence="8">
    <location>
        <begin position="422"/>
        <end position="431"/>
    </location>
</feature>
<evidence type="ECO:0000313" key="9">
    <source>
        <dbReference type="EMBL" id="CAH2351459.1"/>
    </source>
</evidence>
<evidence type="ECO:0000256" key="6">
    <source>
        <dbReference type="ARBA" id="ARBA00023136"/>
    </source>
</evidence>
<feature type="compositionally biased region" description="Basic and acidic residues" evidence="8">
    <location>
        <begin position="495"/>
        <end position="506"/>
    </location>
</feature>
<keyword evidence="4 7" id="KW-0812">Transmembrane</keyword>
<dbReference type="GO" id="GO:0016020">
    <property type="term" value="C:membrane"/>
    <property type="evidence" value="ECO:0007669"/>
    <property type="project" value="UniProtKB-SubCell"/>
</dbReference>
<feature type="compositionally biased region" description="Polar residues" evidence="8">
    <location>
        <begin position="19"/>
        <end position="46"/>
    </location>
</feature>